<dbReference type="Proteomes" id="UP000640335">
    <property type="component" value="Unassembled WGS sequence"/>
</dbReference>
<dbReference type="RefSeq" id="WP_191750968.1">
    <property type="nucleotide sequence ID" value="NZ_JACSQZ010000067.1"/>
</dbReference>
<keyword evidence="1" id="KW-0732">Signal</keyword>
<evidence type="ECO:0008006" key="4">
    <source>
        <dbReference type="Google" id="ProtNLM"/>
    </source>
</evidence>
<gene>
    <name evidence="2" type="ORF">H9660_13820</name>
</gene>
<accession>A0ABR8Q720</accession>
<feature type="signal peptide" evidence="1">
    <location>
        <begin position="1"/>
        <end position="26"/>
    </location>
</feature>
<evidence type="ECO:0000256" key="1">
    <source>
        <dbReference type="SAM" id="SignalP"/>
    </source>
</evidence>
<organism evidence="2 3">
    <name type="scientific">Clostridium gallinarum</name>
    <dbReference type="NCBI Taxonomy" id="2762246"/>
    <lineage>
        <taxon>Bacteria</taxon>
        <taxon>Bacillati</taxon>
        <taxon>Bacillota</taxon>
        <taxon>Clostridia</taxon>
        <taxon>Eubacteriales</taxon>
        <taxon>Clostridiaceae</taxon>
        <taxon>Clostridium</taxon>
    </lineage>
</organism>
<reference evidence="2 3" key="1">
    <citation type="submission" date="2020-08" db="EMBL/GenBank/DDBJ databases">
        <title>A Genomic Blueprint of the Chicken Gut Microbiome.</title>
        <authorList>
            <person name="Gilroy R."/>
            <person name="Ravi A."/>
            <person name="Getino M."/>
            <person name="Pursley I."/>
            <person name="Horton D.L."/>
            <person name="Alikhan N.-F."/>
            <person name="Baker D."/>
            <person name="Gharbi K."/>
            <person name="Hall N."/>
            <person name="Watson M."/>
            <person name="Adriaenssens E.M."/>
            <person name="Foster-Nyarko E."/>
            <person name="Jarju S."/>
            <person name="Secka A."/>
            <person name="Antonio M."/>
            <person name="Oren A."/>
            <person name="Chaudhuri R."/>
            <person name="La Ragione R.M."/>
            <person name="Hildebrand F."/>
            <person name="Pallen M.J."/>
        </authorList>
    </citation>
    <scope>NUCLEOTIDE SEQUENCE [LARGE SCALE GENOMIC DNA]</scope>
    <source>
        <strain evidence="2 3">Sa3CUN1</strain>
    </source>
</reference>
<sequence length="113" mass="12546">MKNFKKKISLMLLSLSIFSLPIVSYAAEPDYIYDYGSTGRNFLTQNAEAWTKAAFSYATVKIYTSANGNPSVERAYNRSESGNAYAVKSKGLLETFTGANHYSKTQSATSWGW</sequence>
<evidence type="ECO:0000313" key="3">
    <source>
        <dbReference type="Proteomes" id="UP000640335"/>
    </source>
</evidence>
<dbReference type="EMBL" id="JACSQZ010000067">
    <property type="protein sequence ID" value="MBD7916223.1"/>
    <property type="molecule type" value="Genomic_DNA"/>
</dbReference>
<evidence type="ECO:0000313" key="2">
    <source>
        <dbReference type="EMBL" id="MBD7916223.1"/>
    </source>
</evidence>
<proteinExistence type="predicted"/>
<name>A0ABR8Q720_9CLOT</name>
<keyword evidence="3" id="KW-1185">Reference proteome</keyword>
<feature type="chain" id="PRO_5046033408" description="Lactococcin 972 family bacteriocin" evidence="1">
    <location>
        <begin position="27"/>
        <end position="113"/>
    </location>
</feature>
<comment type="caution">
    <text evidence="2">The sequence shown here is derived from an EMBL/GenBank/DDBJ whole genome shotgun (WGS) entry which is preliminary data.</text>
</comment>
<protein>
    <recommendedName>
        <fullName evidence="4">Lactococcin 972 family bacteriocin</fullName>
    </recommendedName>
</protein>